<dbReference type="EC" id="2.7.1.67" evidence="7"/>
<dbReference type="InterPro" id="IPR039756">
    <property type="entry name" value="Lsb6/PI4K2"/>
</dbReference>
<dbReference type="EMBL" id="KZ988320">
    <property type="protein sequence ID" value="RKP12469.1"/>
    <property type="molecule type" value="Genomic_DNA"/>
</dbReference>
<dbReference type="GO" id="GO:0007032">
    <property type="term" value="P:endosome organization"/>
    <property type="evidence" value="ECO:0007669"/>
    <property type="project" value="TreeGrafter"/>
</dbReference>
<dbReference type="InterPro" id="IPR018936">
    <property type="entry name" value="PI3/4_kinase_CS"/>
</dbReference>
<evidence type="ECO:0000259" key="8">
    <source>
        <dbReference type="PROSITE" id="PS50290"/>
    </source>
</evidence>
<dbReference type="GO" id="GO:0005524">
    <property type="term" value="F:ATP binding"/>
    <property type="evidence" value="ECO:0007669"/>
    <property type="project" value="UniProtKB-UniRule"/>
</dbReference>
<keyword evidence="2 7" id="KW-0808">Transferase</keyword>
<keyword evidence="10" id="KW-1185">Reference proteome</keyword>
<dbReference type="PROSITE" id="PS50290">
    <property type="entry name" value="PI3_4_KINASE_3"/>
    <property type="match status" value="1"/>
</dbReference>
<dbReference type="PANTHER" id="PTHR12865">
    <property type="entry name" value="PHOSPHATIDYLINOSITOL 4-KINASE TYPE-II"/>
    <property type="match status" value="1"/>
</dbReference>
<feature type="domain" description="PI3K/PI4K catalytic" evidence="8">
    <location>
        <begin position="18"/>
        <end position="366"/>
    </location>
</feature>
<dbReference type="InterPro" id="IPR000403">
    <property type="entry name" value="PI3/4_kinase_cat_dom"/>
</dbReference>
<sequence length="369" mass="42382">HADFLSTMAKVTDAMQQGRVPSRVAQGSSGSYFCPGPEPQPIRQYEIIFKPKDEEPYGLRNPKWTKWLHRNLCPCFFGRGCLIPNQGYISEAAASYMDVRLGLGIVPRTEVVRLSSPVFHYPRKVRNRFVKHGEAPPPKIGSAQLFVPGYIPAVEFFRQYPWVAEESQDDVEGEEDHGDAEEVDVESQLLPKPIIDTFCWTDWTRKQFFEELEKMVVLDYIIRNTDRGLDNWLIKPCKEPGHQEGKGGWHVHLAAIDHGLALPYKHPDAWRSYPYGWLFLKGSIISQAFTQGLRSRLLPLLTSPAWWEGTVNGLRRVCREDEDYSEEWFMRQVAVLKGQAWNLVEGLRDPEETPVSLCRRVAVVVWEDV</sequence>
<dbReference type="Proteomes" id="UP000267251">
    <property type="component" value="Unassembled WGS sequence"/>
</dbReference>
<feature type="non-terminal residue" evidence="9">
    <location>
        <position position="369"/>
    </location>
</feature>
<comment type="similarity">
    <text evidence="7">Belongs to the PI3/PI4-kinase family.</text>
</comment>
<evidence type="ECO:0000256" key="7">
    <source>
        <dbReference type="RuleBase" id="RU367084"/>
    </source>
</evidence>
<evidence type="ECO:0000256" key="2">
    <source>
        <dbReference type="ARBA" id="ARBA00022679"/>
    </source>
</evidence>
<comment type="catalytic activity">
    <reaction evidence="7">
        <text>a 1,2-diacyl-sn-glycero-3-phospho-(1D-myo-inositol) + ATP = a 1,2-diacyl-sn-glycero-3-phospho-(1D-myo-inositol 4-phosphate) + ADP + H(+)</text>
        <dbReference type="Rhea" id="RHEA:19877"/>
        <dbReference type="ChEBI" id="CHEBI:15378"/>
        <dbReference type="ChEBI" id="CHEBI:30616"/>
        <dbReference type="ChEBI" id="CHEBI:57880"/>
        <dbReference type="ChEBI" id="CHEBI:58178"/>
        <dbReference type="ChEBI" id="CHEBI:456216"/>
        <dbReference type="EC" id="2.7.1.67"/>
    </reaction>
</comment>
<gene>
    <name evidence="9" type="ORF">BJ684DRAFT_4789</name>
</gene>
<keyword evidence="5 7" id="KW-0067">ATP-binding</keyword>
<evidence type="ECO:0000256" key="6">
    <source>
        <dbReference type="ARBA" id="ARBA00023136"/>
    </source>
</evidence>
<proteinExistence type="inferred from homology"/>
<evidence type="ECO:0000256" key="3">
    <source>
        <dbReference type="ARBA" id="ARBA00022741"/>
    </source>
</evidence>
<comment type="subcellular location">
    <subcellularLocation>
        <location evidence="7">Cell membrane</location>
        <topology evidence="7">Peripheral membrane protein</topology>
    </subcellularLocation>
    <subcellularLocation>
        <location evidence="7">Vacuole membrane</location>
        <topology evidence="7">Peripheral membrane protein</topology>
    </subcellularLocation>
</comment>
<dbReference type="GO" id="GO:0005802">
    <property type="term" value="C:trans-Golgi network"/>
    <property type="evidence" value="ECO:0007669"/>
    <property type="project" value="TreeGrafter"/>
</dbReference>
<protein>
    <recommendedName>
        <fullName evidence="7">Phosphatidylinositol 4-kinase</fullName>
        <ecNumber evidence="7">2.7.1.67</ecNumber>
    </recommendedName>
</protein>
<keyword evidence="4 7" id="KW-0418">Kinase</keyword>
<dbReference type="OrthoDB" id="3349449at2759"/>
<dbReference type="GO" id="GO:0005886">
    <property type="term" value="C:plasma membrane"/>
    <property type="evidence" value="ECO:0007669"/>
    <property type="project" value="UniProtKB-SubCell"/>
</dbReference>
<dbReference type="GO" id="GO:0000329">
    <property type="term" value="C:fungal-type vacuole membrane"/>
    <property type="evidence" value="ECO:0007669"/>
    <property type="project" value="TreeGrafter"/>
</dbReference>
<dbReference type="PANTHER" id="PTHR12865:SF1">
    <property type="entry name" value="PHOSPHATIDYLINOSITOL 4-KINASE TYPE 2"/>
    <property type="match status" value="1"/>
</dbReference>
<reference evidence="10" key="1">
    <citation type="journal article" date="2018" name="Nat. Microbiol.">
        <title>Leveraging single-cell genomics to expand the fungal tree of life.</title>
        <authorList>
            <person name="Ahrendt S.R."/>
            <person name="Quandt C.A."/>
            <person name="Ciobanu D."/>
            <person name="Clum A."/>
            <person name="Salamov A."/>
            <person name="Andreopoulos B."/>
            <person name="Cheng J.F."/>
            <person name="Woyke T."/>
            <person name="Pelin A."/>
            <person name="Henrissat B."/>
            <person name="Reynolds N.K."/>
            <person name="Benny G.L."/>
            <person name="Smith M.E."/>
            <person name="James T.Y."/>
            <person name="Grigoriev I.V."/>
        </authorList>
    </citation>
    <scope>NUCLEOTIDE SEQUENCE [LARGE SCALE GENOMIC DNA]</scope>
</reference>
<dbReference type="GO" id="GO:0046854">
    <property type="term" value="P:phosphatidylinositol phosphate biosynthetic process"/>
    <property type="evidence" value="ECO:0007669"/>
    <property type="project" value="UniProtKB-UniRule"/>
</dbReference>
<dbReference type="GO" id="GO:0005768">
    <property type="term" value="C:endosome"/>
    <property type="evidence" value="ECO:0007669"/>
    <property type="project" value="UniProtKB-UniRule"/>
</dbReference>
<dbReference type="PROSITE" id="PS00916">
    <property type="entry name" value="PI3_4_KINASE_2"/>
    <property type="match status" value="1"/>
</dbReference>
<organism evidence="9 10">
    <name type="scientific">Piptocephalis cylindrospora</name>
    <dbReference type="NCBI Taxonomy" id="1907219"/>
    <lineage>
        <taxon>Eukaryota</taxon>
        <taxon>Fungi</taxon>
        <taxon>Fungi incertae sedis</taxon>
        <taxon>Zoopagomycota</taxon>
        <taxon>Zoopagomycotina</taxon>
        <taxon>Zoopagomycetes</taxon>
        <taxon>Zoopagales</taxon>
        <taxon>Piptocephalidaceae</taxon>
        <taxon>Piptocephalis</taxon>
    </lineage>
</organism>
<comment type="cofactor">
    <cofactor evidence="7">
        <name>Mg(2+)</name>
        <dbReference type="ChEBI" id="CHEBI:18420"/>
    </cofactor>
    <cofactor evidence="7">
        <name>Mn(2+)</name>
        <dbReference type="ChEBI" id="CHEBI:29035"/>
    </cofactor>
</comment>
<name>A0A4V1IXW4_9FUNG</name>
<keyword evidence="1 7" id="KW-1003">Cell membrane</keyword>
<accession>A0A4V1IXW4</accession>
<dbReference type="GO" id="GO:0004430">
    <property type="term" value="F:1-phosphatidylinositol 4-kinase activity"/>
    <property type="evidence" value="ECO:0007669"/>
    <property type="project" value="UniProtKB-UniRule"/>
</dbReference>
<evidence type="ECO:0000313" key="9">
    <source>
        <dbReference type="EMBL" id="RKP12469.1"/>
    </source>
</evidence>
<dbReference type="Pfam" id="PF00454">
    <property type="entry name" value="PI3_PI4_kinase"/>
    <property type="match status" value="1"/>
</dbReference>
<dbReference type="GO" id="GO:0007030">
    <property type="term" value="P:Golgi organization"/>
    <property type="evidence" value="ECO:0007669"/>
    <property type="project" value="TreeGrafter"/>
</dbReference>
<evidence type="ECO:0000256" key="1">
    <source>
        <dbReference type="ARBA" id="ARBA00022475"/>
    </source>
</evidence>
<feature type="non-terminal residue" evidence="9">
    <location>
        <position position="1"/>
    </location>
</feature>
<keyword evidence="6" id="KW-0472">Membrane</keyword>
<evidence type="ECO:0000256" key="5">
    <source>
        <dbReference type="ARBA" id="ARBA00022840"/>
    </source>
</evidence>
<evidence type="ECO:0000256" key="4">
    <source>
        <dbReference type="ARBA" id="ARBA00022777"/>
    </source>
</evidence>
<dbReference type="AlphaFoldDB" id="A0A4V1IXW4"/>
<evidence type="ECO:0000313" key="10">
    <source>
        <dbReference type="Proteomes" id="UP000267251"/>
    </source>
</evidence>
<dbReference type="Gene3D" id="1.10.1070.20">
    <property type="match status" value="1"/>
</dbReference>
<keyword evidence="3 7" id="KW-0547">Nucleotide-binding</keyword>